<reference evidence="1 2" key="1">
    <citation type="submission" date="2024-06" db="EMBL/GenBank/DDBJ databases">
        <title>Genomic Encyclopedia of Type Strains, Phase V (KMG-V): Genome sequencing to study the core and pangenomes of soil and plant-associated prokaryotes.</title>
        <authorList>
            <person name="Whitman W."/>
        </authorList>
    </citation>
    <scope>NUCLEOTIDE SEQUENCE [LARGE SCALE GENOMIC DNA]</scope>
    <source>
        <strain evidence="1 2">NE40</strain>
    </source>
</reference>
<proteinExistence type="predicted"/>
<protein>
    <submittedName>
        <fullName evidence="1">Uncharacterized protein</fullName>
    </submittedName>
</protein>
<accession>A0ABV2SFG3</accession>
<name>A0ABV2SFG3_9GAMM</name>
<sequence>MTCMDEANEVPVNKPLVGAADRNEKVYRQAAFMTEKLERVRDIRRLTSLEELSLQVFISICKGMKNGE</sequence>
<evidence type="ECO:0000313" key="2">
    <source>
        <dbReference type="Proteomes" id="UP001549366"/>
    </source>
</evidence>
<gene>
    <name evidence="1" type="ORF">V5J35_001698</name>
</gene>
<dbReference type="Proteomes" id="UP001549366">
    <property type="component" value="Unassembled WGS sequence"/>
</dbReference>
<comment type="caution">
    <text evidence="1">The sequence shown here is derived from an EMBL/GenBank/DDBJ whole genome shotgun (WGS) entry which is preliminary data.</text>
</comment>
<keyword evidence="2" id="KW-1185">Reference proteome</keyword>
<organism evidence="1 2">
    <name type="scientific">Endozoicomonas lisbonensis</name>
    <dbReference type="NCBI Taxonomy" id="3120522"/>
    <lineage>
        <taxon>Bacteria</taxon>
        <taxon>Pseudomonadati</taxon>
        <taxon>Pseudomonadota</taxon>
        <taxon>Gammaproteobacteria</taxon>
        <taxon>Oceanospirillales</taxon>
        <taxon>Endozoicomonadaceae</taxon>
        <taxon>Endozoicomonas</taxon>
    </lineage>
</organism>
<evidence type="ECO:0000313" key="1">
    <source>
        <dbReference type="EMBL" id="MET4756506.1"/>
    </source>
</evidence>
<dbReference type="EMBL" id="JBEWTB010000002">
    <property type="protein sequence ID" value="MET4756506.1"/>
    <property type="molecule type" value="Genomic_DNA"/>
</dbReference>
<dbReference type="RefSeq" id="WP_354010842.1">
    <property type="nucleotide sequence ID" value="NZ_JBEWTA010000001.1"/>
</dbReference>